<sequence length="388" mass="43952">MCNHGDEPEAQILLTSCQKKPATWNPSMQVTLGYLDLNKDDVNERRPLGDIPYQLCAKRGLYDSLEESCREVTCEDGQQLVSGMCKPMFLTARGLGYELYFGLRPVVPIDVSGDHDILHRLPAEMEIYLGQTLLKGKVKLQDFAMSFNTTNQDGWCSQLSNDLGVYARIISNTWNDQEQLQTELLSLRHTRFNIDSQNWNMSFQSFPSETAWHTMQPSRRHTPLALSSCVVIVANSHMEHRKDGTMRVGTTTSDPLMANENNLIPSYIRLSSLLTCPHVQLLPHEYSVAEPADDLMLSWGVVLHSNSYLMNLQGNVTICMSDFLHKLDKYSSKRSPTEETLAIVLLSISVLSLFVSFLVFLLFTVLRSLPGKNNMILVVCLFYLRCRC</sequence>
<keyword evidence="1" id="KW-0472">Membrane</keyword>
<dbReference type="EMBL" id="HACG01030593">
    <property type="protein sequence ID" value="CEK77458.1"/>
    <property type="molecule type" value="Transcribed_RNA"/>
</dbReference>
<evidence type="ECO:0000256" key="1">
    <source>
        <dbReference type="SAM" id="Phobius"/>
    </source>
</evidence>
<feature type="transmembrane region" description="Helical" evidence="1">
    <location>
        <begin position="341"/>
        <end position="366"/>
    </location>
</feature>
<keyword evidence="1" id="KW-0812">Transmembrane</keyword>
<accession>A0A0B7A9Q7</accession>
<organism evidence="2">
    <name type="scientific">Arion vulgaris</name>
    <dbReference type="NCBI Taxonomy" id="1028688"/>
    <lineage>
        <taxon>Eukaryota</taxon>
        <taxon>Metazoa</taxon>
        <taxon>Spiralia</taxon>
        <taxon>Lophotrochozoa</taxon>
        <taxon>Mollusca</taxon>
        <taxon>Gastropoda</taxon>
        <taxon>Heterobranchia</taxon>
        <taxon>Euthyneura</taxon>
        <taxon>Panpulmonata</taxon>
        <taxon>Eupulmonata</taxon>
        <taxon>Stylommatophora</taxon>
        <taxon>Helicina</taxon>
        <taxon>Arionoidea</taxon>
        <taxon>Arionidae</taxon>
        <taxon>Arion</taxon>
    </lineage>
</organism>
<dbReference type="PANTHER" id="PTHR45902:SF1">
    <property type="entry name" value="LATROPHILIN RECEPTOR-LIKE PROTEIN A"/>
    <property type="match status" value="1"/>
</dbReference>
<dbReference type="AlphaFoldDB" id="A0A0B7A9Q7"/>
<dbReference type="PANTHER" id="PTHR45902">
    <property type="entry name" value="LATROPHILIN RECEPTOR-LIKE PROTEIN A"/>
    <property type="match status" value="1"/>
</dbReference>
<keyword evidence="1" id="KW-1133">Transmembrane helix</keyword>
<dbReference type="InterPro" id="IPR053231">
    <property type="entry name" value="GPCR_LN-TM7"/>
</dbReference>
<proteinExistence type="predicted"/>
<protein>
    <submittedName>
        <fullName evidence="2">Uncharacterized protein</fullName>
    </submittedName>
</protein>
<reference evidence="2" key="1">
    <citation type="submission" date="2014-12" db="EMBL/GenBank/DDBJ databases">
        <title>Insight into the proteome of Arion vulgaris.</title>
        <authorList>
            <person name="Aradska J."/>
            <person name="Bulat T."/>
            <person name="Smidak R."/>
            <person name="Sarate P."/>
            <person name="Gangsoo J."/>
            <person name="Sialana F."/>
            <person name="Bilban M."/>
            <person name="Lubec G."/>
        </authorList>
    </citation>
    <scope>NUCLEOTIDE SEQUENCE</scope>
    <source>
        <tissue evidence="2">Skin</tissue>
    </source>
</reference>
<evidence type="ECO:0000313" key="2">
    <source>
        <dbReference type="EMBL" id="CEK77458.1"/>
    </source>
</evidence>
<name>A0A0B7A9Q7_9EUPU</name>
<gene>
    <name evidence="2" type="primary">ORF104740</name>
</gene>